<feature type="region of interest" description="Disordered" evidence="1">
    <location>
        <begin position="90"/>
        <end position="275"/>
    </location>
</feature>
<feature type="compositionally biased region" description="Polar residues" evidence="1">
    <location>
        <begin position="1753"/>
        <end position="1774"/>
    </location>
</feature>
<feature type="compositionally biased region" description="Acidic residues" evidence="1">
    <location>
        <begin position="243"/>
        <end position="264"/>
    </location>
</feature>
<evidence type="ECO:0000313" key="3">
    <source>
        <dbReference type="Proteomes" id="UP000565441"/>
    </source>
</evidence>
<dbReference type="EMBL" id="JAACJP010000013">
    <property type="protein sequence ID" value="KAF5380553.1"/>
    <property type="molecule type" value="Genomic_DNA"/>
</dbReference>
<evidence type="ECO:0000256" key="1">
    <source>
        <dbReference type="SAM" id="MobiDB-lite"/>
    </source>
</evidence>
<feature type="region of interest" description="Disordered" evidence="1">
    <location>
        <begin position="855"/>
        <end position="883"/>
    </location>
</feature>
<feature type="compositionally biased region" description="Basic residues" evidence="1">
    <location>
        <begin position="1580"/>
        <end position="1597"/>
    </location>
</feature>
<protein>
    <submittedName>
        <fullName evidence="2">Uncharacterized protein</fullName>
    </submittedName>
</protein>
<feature type="compositionally biased region" description="Basic residues" evidence="1">
    <location>
        <begin position="1848"/>
        <end position="1857"/>
    </location>
</feature>
<feature type="compositionally biased region" description="Acidic residues" evidence="1">
    <location>
        <begin position="201"/>
        <end position="226"/>
    </location>
</feature>
<feature type="region of interest" description="Disordered" evidence="1">
    <location>
        <begin position="1213"/>
        <end position="1236"/>
    </location>
</feature>
<feature type="compositionally biased region" description="Low complexity" evidence="1">
    <location>
        <begin position="1505"/>
        <end position="1526"/>
    </location>
</feature>
<organism evidence="2 3">
    <name type="scientific">Tricholomella constricta</name>
    <dbReference type="NCBI Taxonomy" id="117010"/>
    <lineage>
        <taxon>Eukaryota</taxon>
        <taxon>Fungi</taxon>
        <taxon>Dikarya</taxon>
        <taxon>Basidiomycota</taxon>
        <taxon>Agaricomycotina</taxon>
        <taxon>Agaricomycetes</taxon>
        <taxon>Agaricomycetidae</taxon>
        <taxon>Agaricales</taxon>
        <taxon>Tricholomatineae</taxon>
        <taxon>Lyophyllaceae</taxon>
        <taxon>Tricholomella</taxon>
    </lineage>
</organism>
<feature type="compositionally biased region" description="Acidic residues" evidence="1">
    <location>
        <begin position="400"/>
        <end position="409"/>
    </location>
</feature>
<feature type="region of interest" description="Disordered" evidence="1">
    <location>
        <begin position="1747"/>
        <end position="1905"/>
    </location>
</feature>
<sequence>MTSPFEFSRRPASHSPFAFTTTSKLSRPPIHNPYDKFSQPEFDAWIGGITGALRRALGQEDEGEEPPVSRLLQQADAYYTSDEEEVRRLIVEEDESSGEEVNDSFAVSKARRVEKGKARDPRDGPGFGSGDENEPIVIGSDSEEEEEEEEENPCRGVEDKHHVIGREEWKEREQREEETEEQSWGNGESSSQARMHHEQQQEGELEEDFDDEQEHPDEEGGDEYEVQETTRAPSTIVVLSSDESQDEGEVDGPPVDELDEEESGGDYFDNNGEASTSTFIAHPLSAVIRPPRYRAKEELDHQLSSPVLEVDEIGEDEDEDLQPLEADTSFPPHNVESSVPAAVEIRDPWSGPKTFAEDYYSGGDIRAGFDEMTVDHLGPNDKSCTPTDRVGHPEDRDMIDVDGVDDGSPEEVQPLSGDTSFPPQVAINESIPSDYPIEIPDLWEGPRIYAEDYYAGGAVPPPPDSAFNPHRLGINDEGTTPTPNTPVPAAESQRHERSEVIDETPEDIEQPIIEDTSFPPNIGPAGLSQTDYPIELPDPWEGPAKYAEDYYAGGDVRPGPGDALSADRLGTGDDGNFPTVIDSDDGDVEETKKANAEIRSTTAAEVERNSKAVDNTQRSSIKAEGATSRSPPETEELDFGVLYDDMGVEGFEEAPNPQGKFSNIRHSISDLAFFLLVDLYDTDWDYATAFFDELPTEQLAAPEVTLSENEQVESQDQIVETLQPAIDIDIIEIVSETTLEPSAEAVNDPIEETASFVETGIASVEGAFIVEAPDAPPQPQPSPMFSTSHHQHDFGLPTPPSERNNDSTSLENDDSINEIIDGTLATTVIEVDEFSAQAIDVFDEDVAVVSEIEEFKEDGEGSTDGGVDFDTEALSEPPHDEAEGLTQDTVVEVLSHEVLDEHVKTPVDLLSKELAMDSVETVQDGDKSVHPVEANLNAFSPITSNETLRVEEPTITVIDNTLASKSQADSHPFSPQEGISMPVCADPTVPDPTSRPRTPISQATVLSPSPSSFMLSPIGTPGSGKPTTVSTPPEVMKVLRKQHSQPEASTNGLFTPVPTAESGPATPESEIATPEATKQDMRADDHALDERSTEATLLPDLPSEVPALLIPELQSTSQGGGIHAEVKQVAVVPSEENERVPSLTAQNQPPELVPSSSTPKLSLPHNAPSGPYPIQVVMRKATDPILFADPYPASLSTPDNLAYAAHKDGLDELQDEDTSQDNSMSSFSTVENGAEDKGGETILDSLIHDEDVHKVDRCPPIGHEVSSAVPRTRPEEEPGATNVVHGDSGWDDLHEADADGDLDPDFVENASKAREVTPPLVTPRQDSEDKGKIPDTNDDRAATPRALKAADKDEVRQSMTQQKSPRPSIVLDRTSGVSSIPATSLGSSQSADELPSILIIKKPAVVQNSNADHDSEELTDLDEPPLSSAKPKPTRVSKRKRSSPITTISPLTRSMTYEHAEKKKAPSRPAAKPRGSGAKKTSSKSSSSKDKGKGKEVRALAASQSTFDTQSISSRSSSDASSALRLLHPSSRNTSRASSIVSNTPSDNSSVTVQPSPTLNKGSSFKHHIPPRPLPPPPLLHRHSHALPHHHHHHHRPPAVQQPRHVTTLSSSRPSDLPPTDSTVNRPSTSSQATSSHRTLVHSSSPVTRSNCRYHKISIPREENGPRIYFLVPGCSLGDKELMDEEEIEDLGDALPEDGRSMTHNLDAYQFEDYLIGVLRLLVGVDMLREQEVYYLPQSGANEVPSRVHVGSVSASPRRNSTTSAISQPTSKAPVSTAGSASTSASAALPARRLNKTASSVMSFSESELTEEEDSPRAKRPRPSPVEAKHTPHTLGDMGPPDLDTRSKKSNTRRSMRLGRDAAEYRPGAEGDGDSEGEDAQPERLGRSKSFKKGIKRSRTSDVREFDVEAHKLKKQRTLQGDRTM</sequence>
<feature type="region of interest" description="Disordered" evidence="1">
    <location>
        <begin position="373"/>
        <end position="429"/>
    </location>
</feature>
<feature type="compositionally biased region" description="Basic and acidic residues" evidence="1">
    <location>
        <begin position="1487"/>
        <end position="1498"/>
    </location>
</feature>
<feature type="region of interest" description="Disordered" evidence="1">
    <location>
        <begin position="1043"/>
        <end position="1078"/>
    </location>
</feature>
<feature type="region of interest" description="Disordered" evidence="1">
    <location>
        <begin position="1255"/>
        <end position="1394"/>
    </location>
</feature>
<feature type="compositionally biased region" description="Polar residues" evidence="1">
    <location>
        <begin position="1443"/>
        <end position="1455"/>
    </location>
</feature>
<feature type="compositionally biased region" description="Basic and acidic residues" evidence="1">
    <location>
        <begin position="152"/>
        <end position="175"/>
    </location>
</feature>
<feature type="compositionally biased region" description="Basic residues" evidence="1">
    <location>
        <begin position="1432"/>
        <end position="1442"/>
    </location>
</feature>
<feature type="compositionally biased region" description="Acidic residues" evidence="1">
    <location>
        <begin position="1871"/>
        <end position="1880"/>
    </location>
</feature>
<feature type="region of interest" description="Disordered" evidence="1">
    <location>
        <begin position="1407"/>
        <end position="1647"/>
    </location>
</feature>
<feature type="region of interest" description="Disordered" evidence="1">
    <location>
        <begin position="1135"/>
        <end position="1166"/>
    </location>
</feature>
<feature type="compositionally biased region" description="Polar residues" evidence="1">
    <location>
        <begin position="995"/>
        <end position="1005"/>
    </location>
</feature>
<accession>A0A8H5HC55</accession>
<dbReference type="OrthoDB" id="2804229at2759"/>
<feature type="compositionally biased region" description="Low complexity" evidence="1">
    <location>
        <begin position="1776"/>
        <end position="1788"/>
    </location>
</feature>
<dbReference type="Proteomes" id="UP000565441">
    <property type="component" value="Unassembled WGS sequence"/>
</dbReference>
<feature type="compositionally biased region" description="Acidic residues" evidence="1">
    <location>
        <begin position="92"/>
        <end position="102"/>
    </location>
</feature>
<feature type="region of interest" description="Disordered" evidence="1">
    <location>
        <begin position="460"/>
        <end position="635"/>
    </location>
</feature>
<feature type="compositionally biased region" description="Acidic residues" evidence="1">
    <location>
        <begin position="855"/>
        <end position="873"/>
    </location>
</feature>
<proteinExistence type="predicted"/>
<feature type="compositionally biased region" description="Basic residues" evidence="1">
    <location>
        <begin position="1887"/>
        <end position="1898"/>
    </location>
</feature>
<feature type="compositionally biased region" description="Polar residues" evidence="1">
    <location>
        <begin position="1220"/>
        <end position="1231"/>
    </location>
</feature>
<feature type="compositionally biased region" description="Acidic residues" evidence="1">
    <location>
        <begin position="141"/>
        <end position="151"/>
    </location>
</feature>
<feature type="compositionally biased region" description="Acidic residues" evidence="1">
    <location>
        <begin position="309"/>
        <end position="322"/>
    </location>
</feature>
<feature type="region of interest" description="Disordered" evidence="1">
    <location>
        <begin position="988"/>
        <end position="1012"/>
    </location>
</feature>
<evidence type="ECO:0000313" key="2">
    <source>
        <dbReference type="EMBL" id="KAF5380553.1"/>
    </source>
</evidence>
<gene>
    <name evidence="2" type="ORF">D9615_004702</name>
</gene>
<feature type="region of interest" description="Disordered" evidence="1">
    <location>
        <begin position="297"/>
        <end position="341"/>
    </location>
</feature>
<feature type="compositionally biased region" description="Polar residues" evidence="1">
    <location>
        <begin position="1796"/>
        <end position="1807"/>
    </location>
</feature>
<feature type="region of interest" description="Disordered" evidence="1">
    <location>
        <begin position="1"/>
        <end position="38"/>
    </location>
</feature>
<feature type="compositionally biased region" description="Basic and acidic residues" evidence="1">
    <location>
        <begin position="1325"/>
        <end position="1356"/>
    </location>
</feature>
<feature type="compositionally biased region" description="Basic and acidic residues" evidence="1">
    <location>
        <begin position="389"/>
        <end position="399"/>
    </location>
</feature>
<feature type="compositionally biased region" description="Basic and acidic residues" evidence="1">
    <location>
        <begin position="111"/>
        <end position="123"/>
    </location>
</feature>
<name>A0A8H5HC55_9AGAR</name>
<feature type="region of interest" description="Disordered" evidence="1">
    <location>
        <begin position="772"/>
        <end position="814"/>
    </location>
</feature>
<reference evidence="2 3" key="1">
    <citation type="journal article" date="2020" name="ISME J.">
        <title>Uncovering the hidden diversity of litter-decomposition mechanisms in mushroom-forming fungi.</title>
        <authorList>
            <person name="Floudas D."/>
            <person name="Bentzer J."/>
            <person name="Ahren D."/>
            <person name="Johansson T."/>
            <person name="Persson P."/>
            <person name="Tunlid A."/>
        </authorList>
    </citation>
    <scope>NUCLEOTIDE SEQUENCE [LARGE SCALE GENOMIC DNA]</scope>
    <source>
        <strain evidence="2 3">CBS 661.87</strain>
    </source>
</reference>
<feature type="compositionally biased region" description="Polar residues" evidence="1">
    <location>
        <begin position="182"/>
        <end position="193"/>
    </location>
</feature>
<comment type="caution">
    <text evidence="2">The sequence shown here is derived from an EMBL/GenBank/DDBJ whole genome shotgun (WGS) entry which is preliminary data.</text>
</comment>
<keyword evidence="3" id="KW-1185">Reference proteome</keyword>
<feature type="compositionally biased region" description="Polar residues" evidence="1">
    <location>
        <begin position="1604"/>
        <end position="1647"/>
    </location>
</feature>
<feature type="compositionally biased region" description="Basic and acidic residues" evidence="1">
    <location>
        <begin position="1858"/>
        <end position="1869"/>
    </location>
</feature>
<feature type="compositionally biased region" description="Polar residues" evidence="1">
    <location>
        <begin position="1143"/>
        <end position="1160"/>
    </location>
</feature>
<feature type="compositionally biased region" description="Polar residues" evidence="1">
    <location>
        <begin position="1530"/>
        <end position="1563"/>
    </location>
</feature>
<feature type="compositionally biased region" description="Acidic residues" evidence="1">
    <location>
        <begin position="1414"/>
        <end position="1423"/>
    </location>
</feature>
<feature type="compositionally biased region" description="Polar residues" evidence="1">
    <location>
        <begin position="227"/>
        <end position="242"/>
    </location>
</feature>
<feature type="compositionally biased region" description="Polar residues" evidence="1">
    <location>
        <begin position="1375"/>
        <end position="1391"/>
    </location>
</feature>
<feature type="compositionally biased region" description="Low complexity" evidence="1">
    <location>
        <begin position="1467"/>
        <end position="1486"/>
    </location>
</feature>